<feature type="domain" description="Disease resistance N-terminal" evidence="5">
    <location>
        <begin position="6"/>
        <end position="88"/>
    </location>
</feature>
<keyword evidence="2" id="KW-0547">Nucleotide-binding</keyword>
<dbReference type="InterPro" id="IPR058922">
    <property type="entry name" value="WHD_DRP"/>
</dbReference>
<reference evidence="8 9" key="1">
    <citation type="journal article" date="2024" name="Plant J.">
        <title>Genome sequences and population genomics reveal climatic adaptation and genomic divergence between two closely related sweetgum species.</title>
        <authorList>
            <person name="Xu W.Q."/>
            <person name="Ren C.Q."/>
            <person name="Zhang X.Y."/>
            <person name="Comes H.P."/>
            <person name="Liu X.H."/>
            <person name="Li Y.G."/>
            <person name="Kettle C.J."/>
            <person name="Jalonen R."/>
            <person name="Gaisberger H."/>
            <person name="Ma Y.Z."/>
            <person name="Qiu Y.X."/>
        </authorList>
    </citation>
    <scope>NUCLEOTIDE SEQUENCE [LARGE SCALE GENOMIC DNA]</scope>
    <source>
        <strain evidence="8">Hangzhou</strain>
    </source>
</reference>
<dbReference type="InterPro" id="IPR027417">
    <property type="entry name" value="P-loop_NTPase"/>
</dbReference>
<evidence type="ECO:0000259" key="4">
    <source>
        <dbReference type="Pfam" id="PF00931"/>
    </source>
</evidence>
<accession>A0AAP0X0B2</accession>
<keyword evidence="3" id="KW-0611">Plant defense</keyword>
<dbReference type="InterPro" id="IPR042197">
    <property type="entry name" value="Apaf_helical"/>
</dbReference>
<keyword evidence="9" id="KW-1185">Reference proteome</keyword>
<organism evidence="8 9">
    <name type="scientific">Liquidambar formosana</name>
    <name type="common">Formosan gum</name>
    <dbReference type="NCBI Taxonomy" id="63359"/>
    <lineage>
        <taxon>Eukaryota</taxon>
        <taxon>Viridiplantae</taxon>
        <taxon>Streptophyta</taxon>
        <taxon>Embryophyta</taxon>
        <taxon>Tracheophyta</taxon>
        <taxon>Spermatophyta</taxon>
        <taxon>Magnoliopsida</taxon>
        <taxon>eudicotyledons</taxon>
        <taxon>Gunneridae</taxon>
        <taxon>Pentapetalae</taxon>
        <taxon>Saxifragales</taxon>
        <taxon>Altingiaceae</taxon>
        <taxon>Liquidambar</taxon>
    </lineage>
</organism>
<dbReference type="AlphaFoldDB" id="A0AAP0X0B2"/>
<evidence type="ECO:0000313" key="9">
    <source>
        <dbReference type="Proteomes" id="UP001415857"/>
    </source>
</evidence>
<dbReference type="Gene3D" id="1.10.10.10">
    <property type="entry name" value="Winged helix-like DNA-binding domain superfamily/Winged helix DNA-binding domain"/>
    <property type="match status" value="1"/>
</dbReference>
<dbReference type="PRINTS" id="PR00364">
    <property type="entry name" value="DISEASERSIST"/>
</dbReference>
<feature type="domain" description="Disease resistance R13L4/SHOC-2-like LRR" evidence="7">
    <location>
        <begin position="552"/>
        <end position="871"/>
    </location>
</feature>
<dbReference type="EMBL" id="JBBPBK010000006">
    <property type="protein sequence ID" value="KAK9283856.1"/>
    <property type="molecule type" value="Genomic_DNA"/>
</dbReference>
<evidence type="ECO:0008006" key="10">
    <source>
        <dbReference type="Google" id="ProtNLM"/>
    </source>
</evidence>
<dbReference type="InterPro" id="IPR032675">
    <property type="entry name" value="LRR_dom_sf"/>
</dbReference>
<dbReference type="InterPro" id="IPR038005">
    <property type="entry name" value="RX-like_CC"/>
</dbReference>
<evidence type="ECO:0000259" key="7">
    <source>
        <dbReference type="Pfam" id="PF23598"/>
    </source>
</evidence>
<dbReference type="InterPro" id="IPR041118">
    <property type="entry name" value="Rx_N"/>
</dbReference>
<name>A0AAP0X0B2_LIQFO</name>
<dbReference type="InterPro" id="IPR044974">
    <property type="entry name" value="Disease_R_plants"/>
</dbReference>
<protein>
    <recommendedName>
        <fullName evidence="10">Disease resistance protein RPM1-like</fullName>
    </recommendedName>
</protein>
<comment type="caution">
    <text evidence="8">The sequence shown here is derived from an EMBL/GenBank/DDBJ whole genome shotgun (WGS) entry which is preliminary data.</text>
</comment>
<feature type="domain" description="NB-ARC" evidence="4">
    <location>
        <begin position="175"/>
        <end position="351"/>
    </location>
</feature>
<dbReference type="SUPFAM" id="SSF52540">
    <property type="entry name" value="P-loop containing nucleoside triphosphate hydrolases"/>
    <property type="match status" value="1"/>
</dbReference>
<dbReference type="Pfam" id="PF00931">
    <property type="entry name" value="NB-ARC"/>
    <property type="match status" value="1"/>
</dbReference>
<dbReference type="InterPro" id="IPR055414">
    <property type="entry name" value="LRR_R13L4/SHOC2-like"/>
</dbReference>
<dbReference type="Gene3D" id="3.80.10.10">
    <property type="entry name" value="Ribonuclease Inhibitor"/>
    <property type="match status" value="2"/>
</dbReference>
<dbReference type="PANTHER" id="PTHR23155:SF1205">
    <property type="entry name" value="DISEASE RESISTANCE PROTEIN RPM1"/>
    <property type="match status" value="1"/>
</dbReference>
<dbReference type="PANTHER" id="PTHR23155">
    <property type="entry name" value="DISEASE RESISTANCE PROTEIN RP"/>
    <property type="match status" value="1"/>
</dbReference>
<dbReference type="Gene3D" id="1.10.8.430">
    <property type="entry name" value="Helical domain of apoptotic protease-activating factors"/>
    <property type="match status" value="1"/>
</dbReference>
<dbReference type="InterPro" id="IPR002182">
    <property type="entry name" value="NB-ARC"/>
</dbReference>
<dbReference type="GO" id="GO:0043531">
    <property type="term" value="F:ADP binding"/>
    <property type="evidence" value="ECO:0007669"/>
    <property type="project" value="InterPro"/>
</dbReference>
<dbReference type="FunFam" id="3.40.50.300:FF:001091">
    <property type="entry name" value="Probable disease resistance protein At1g61300"/>
    <property type="match status" value="1"/>
</dbReference>
<keyword evidence="1" id="KW-0677">Repeat</keyword>
<gene>
    <name evidence="8" type="ORF">L1049_012110</name>
</gene>
<proteinExistence type="predicted"/>
<dbReference type="InterPro" id="IPR036388">
    <property type="entry name" value="WH-like_DNA-bd_sf"/>
</dbReference>
<evidence type="ECO:0000256" key="2">
    <source>
        <dbReference type="ARBA" id="ARBA00022741"/>
    </source>
</evidence>
<dbReference type="Pfam" id="PF23598">
    <property type="entry name" value="LRR_14"/>
    <property type="match status" value="1"/>
</dbReference>
<dbReference type="FunFam" id="1.10.10.10:FF:000322">
    <property type="entry name" value="Probable disease resistance protein At1g63360"/>
    <property type="match status" value="1"/>
</dbReference>
<dbReference type="Pfam" id="PF23559">
    <property type="entry name" value="WHD_DRP"/>
    <property type="match status" value="1"/>
</dbReference>
<evidence type="ECO:0000256" key="3">
    <source>
        <dbReference type="ARBA" id="ARBA00022821"/>
    </source>
</evidence>
<dbReference type="SUPFAM" id="SSF52058">
    <property type="entry name" value="L domain-like"/>
    <property type="match status" value="1"/>
</dbReference>
<evidence type="ECO:0000259" key="5">
    <source>
        <dbReference type="Pfam" id="PF18052"/>
    </source>
</evidence>
<dbReference type="Proteomes" id="UP001415857">
    <property type="component" value="Unassembled WGS sequence"/>
</dbReference>
<dbReference type="CDD" id="cd14798">
    <property type="entry name" value="RX-CC_like"/>
    <property type="match status" value="1"/>
</dbReference>
<dbReference type="Gene3D" id="3.40.50.300">
    <property type="entry name" value="P-loop containing nucleotide triphosphate hydrolases"/>
    <property type="match status" value="1"/>
</dbReference>
<evidence type="ECO:0000259" key="6">
    <source>
        <dbReference type="Pfam" id="PF23559"/>
    </source>
</evidence>
<dbReference type="Gene3D" id="1.20.5.4130">
    <property type="match status" value="1"/>
</dbReference>
<evidence type="ECO:0000256" key="1">
    <source>
        <dbReference type="ARBA" id="ARBA00022737"/>
    </source>
</evidence>
<dbReference type="GO" id="GO:0098542">
    <property type="term" value="P:defense response to other organism"/>
    <property type="evidence" value="ECO:0007669"/>
    <property type="project" value="TreeGrafter"/>
</dbReference>
<evidence type="ECO:0000313" key="8">
    <source>
        <dbReference type="EMBL" id="KAK9283856.1"/>
    </source>
</evidence>
<dbReference type="Pfam" id="PF18052">
    <property type="entry name" value="Rx_N"/>
    <property type="match status" value="1"/>
</dbReference>
<feature type="domain" description="Disease resistance protein winged helix" evidence="6">
    <location>
        <begin position="438"/>
        <end position="509"/>
    </location>
</feature>
<sequence length="938" mass="107339">MAESTVTFLVDKLSHFLQEEVRLLSGLREEVEYIRDELERIRAFLKVADATEECDEEIKVWVKQLRDIAYHTEDVLDEFMIRLAHHHGQGFYASLCKIFYSIKDLKTRHWIASKIQGIKSRVGNISEGHQRYRFKFNIPEQGLSSTSASTTGDNTWCDLRGNALLLEEAEVVGIDKPKKQLIQWLVEGNPLTVISVVGMGGLGKTTMAKKVYDDEKVKKHFQSHVWITVSQSFKLVELLKDTIQQLFNEIKQPAPLGVETMNNQGLKAVINEFLQDRSYLLVFDDVWSINDWDVFKYVLPNNNCGSRIILTTRVGEVASRSSIEFHGNVYELKPLSPEDSWTLFCRKTFYENFCPPLLVELAERMLRRCEGLPLAIVAVSGVLATKDKNRIDEWEMVHQSLGVELEGDDRFKNVKKVLSLSYDDLPSHLKSCFMYLSIFPSEHLIERMRLIRLWIAEGFVEEKEGKTLEEVAEGYLNQLFNRSLLQVAGTTIDGQVKTCRIHDLLREIVLSKSTSQNFVAIANQQHRRWPENVRRLSVDKSLGNVREKFSQLRSLLMFGVVDLPSNSSVLSLFSGGLRLLKVLDLRGTPLESFPNEITKLFHLRYLSLRNTRVKMLPSSIGKLQNLETLDLKQTHVTELPVEILKLQRLRHLLVYRYIVGSFPKKVPPGIGGLVSLQKLCFIESDEGRGNLLGEIGRLSQLRRFAIKKCRREDGAALRSSLEKLSNLRSLSISSVGDDEFIDLQCLSSSPGDDEFIDLQCLSSSPGPLRLLQRLYLTGRLEKMPWWISSLHSLVKLRLRWSRLRDDPLEALGILTNLVELRLVEAYDGQTLCCKSGGFQRLKVLRLDKLEGLRLLRLEEGAVPNLEELIVMRCNLLERVPSGIEHHTNLKSLYFFDMPDEFFTTLKLDREGGDYWKIAHIPEVYMGSAKDGRVSGRFL</sequence>